<evidence type="ECO:0000313" key="1">
    <source>
        <dbReference type="EMBL" id="ELS55238.1"/>
    </source>
</evidence>
<protein>
    <submittedName>
        <fullName evidence="1">Uncharacterized protein</fullName>
    </submittedName>
</protein>
<reference evidence="1 2" key="1">
    <citation type="journal article" date="2013" name="Genome Announc.">
        <title>Draft Genome Sequence of Streptomyces viridochromogenes Strain Tu57, Producer of Avilamycin.</title>
        <authorList>
            <person name="Gruning B.A."/>
            <person name="Erxleben A."/>
            <person name="Hahnlein A."/>
            <person name="Gunther S."/>
        </authorList>
    </citation>
    <scope>NUCLEOTIDE SEQUENCE [LARGE SCALE GENOMIC DNA]</scope>
    <source>
        <strain evidence="1 2">Tue57</strain>
    </source>
</reference>
<comment type="caution">
    <text evidence="1">The sequence shown here is derived from an EMBL/GenBank/DDBJ whole genome shotgun (WGS) entry which is preliminary data.</text>
</comment>
<proteinExistence type="predicted"/>
<dbReference type="EMBL" id="AMLP01000120">
    <property type="protein sequence ID" value="ELS55238.1"/>
    <property type="molecule type" value="Genomic_DNA"/>
</dbReference>
<dbReference type="AlphaFoldDB" id="L8PGS7"/>
<gene>
    <name evidence="1" type="ORF">STVIR_3795</name>
</gene>
<organism evidence="1 2">
    <name type="scientific">Streptomyces viridochromogenes Tue57</name>
    <dbReference type="NCBI Taxonomy" id="1160705"/>
    <lineage>
        <taxon>Bacteria</taxon>
        <taxon>Bacillati</taxon>
        <taxon>Actinomycetota</taxon>
        <taxon>Actinomycetes</taxon>
        <taxon>Kitasatosporales</taxon>
        <taxon>Streptomycetaceae</taxon>
        <taxon>Streptomyces</taxon>
    </lineage>
</organism>
<name>L8PGS7_STRVR</name>
<dbReference type="Proteomes" id="UP000011205">
    <property type="component" value="Unassembled WGS sequence"/>
</dbReference>
<accession>L8PGS7</accession>
<dbReference type="PATRIC" id="fig|1160705.3.peg.3759"/>
<sequence length="45" mass="4974">MIPQSLADIRSASCIRQPLRGGPRSPSRCDHTSSYLCFKRVEGVP</sequence>
<evidence type="ECO:0000313" key="2">
    <source>
        <dbReference type="Proteomes" id="UP000011205"/>
    </source>
</evidence>